<sequence length="138" mass="15406">MKSVHGREDGQHDAGDVPDAKEHQHSGSQHPDHTTRRKDSTTSSEKVRRRDEHDGGQHAEHIDEMRPDVVGGSRLRRPLPSGRGLPGLLCQDPGDDTEDDEKEGHLTRHGCGQFSAQPRGDEFRRAELPYRLLLGVPQ</sequence>
<gene>
    <name evidence="2" type="ORF">DPM12_01445</name>
</gene>
<evidence type="ECO:0000313" key="2">
    <source>
        <dbReference type="EMBL" id="RAW18760.1"/>
    </source>
</evidence>
<organism evidence="2 3">
    <name type="scientific">Phytoactinopolyspora halophila</name>
    <dbReference type="NCBI Taxonomy" id="1981511"/>
    <lineage>
        <taxon>Bacteria</taxon>
        <taxon>Bacillati</taxon>
        <taxon>Actinomycetota</taxon>
        <taxon>Actinomycetes</taxon>
        <taxon>Jiangellales</taxon>
        <taxon>Jiangellaceae</taxon>
        <taxon>Phytoactinopolyspora</taxon>
    </lineage>
</organism>
<keyword evidence="3" id="KW-1185">Reference proteome</keyword>
<dbReference type="AlphaFoldDB" id="A0A329R2F9"/>
<comment type="caution">
    <text evidence="2">The sequence shown here is derived from an EMBL/GenBank/DDBJ whole genome shotgun (WGS) entry which is preliminary data.</text>
</comment>
<dbReference type="EMBL" id="QMIG01000001">
    <property type="protein sequence ID" value="RAW18760.1"/>
    <property type="molecule type" value="Genomic_DNA"/>
</dbReference>
<reference evidence="2 3" key="1">
    <citation type="submission" date="2018-06" db="EMBL/GenBank/DDBJ databases">
        <title>Phytoactinopolyspora halophila sp. nov., a novel halophilic actinomycete isolated from a saline soil in China.</title>
        <authorList>
            <person name="Tang S.-K."/>
        </authorList>
    </citation>
    <scope>NUCLEOTIDE SEQUENCE [LARGE SCALE GENOMIC DNA]</scope>
    <source>
        <strain evidence="2 3">YIM 96934</strain>
    </source>
</reference>
<feature type="compositionally biased region" description="Low complexity" evidence="1">
    <location>
        <begin position="78"/>
        <end position="89"/>
    </location>
</feature>
<name>A0A329R2F9_9ACTN</name>
<feature type="region of interest" description="Disordered" evidence="1">
    <location>
        <begin position="1"/>
        <end position="122"/>
    </location>
</feature>
<protein>
    <submittedName>
        <fullName evidence="2">Uncharacterized protein</fullName>
    </submittedName>
</protein>
<dbReference type="Proteomes" id="UP000250462">
    <property type="component" value="Unassembled WGS sequence"/>
</dbReference>
<feature type="compositionally biased region" description="Basic and acidic residues" evidence="1">
    <location>
        <begin position="1"/>
        <end position="67"/>
    </location>
</feature>
<evidence type="ECO:0000313" key="3">
    <source>
        <dbReference type="Proteomes" id="UP000250462"/>
    </source>
</evidence>
<proteinExistence type="predicted"/>
<accession>A0A329R2F9</accession>
<evidence type="ECO:0000256" key="1">
    <source>
        <dbReference type="SAM" id="MobiDB-lite"/>
    </source>
</evidence>